<dbReference type="AlphaFoldDB" id="A0A8J3IH18"/>
<accession>A0A8J3IH18</accession>
<keyword evidence="1" id="KW-0472">Membrane</keyword>
<evidence type="ECO:0000313" key="2">
    <source>
        <dbReference type="EMBL" id="GHO95384.1"/>
    </source>
</evidence>
<evidence type="ECO:0000256" key="1">
    <source>
        <dbReference type="SAM" id="Phobius"/>
    </source>
</evidence>
<gene>
    <name evidence="2" type="ORF">KSF_054320</name>
</gene>
<feature type="transmembrane region" description="Helical" evidence="1">
    <location>
        <begin position="71"/>
        <end position="101"/>
    </location>
</feature>
<name>A0A8J3IH18_9CHLR</name>
<dbReference type="EMBL" id="BNJK01000001">
    <property type="protein sequence ID" value="GHO95384.1"/>
    <property type="molecule type" value="Genomic_DNA"/>
</dbReference>
<keyword evidence="1" id="KW-0812">Transmembrane</keyword>
<proteinExistence type="predicted"/>
<keyword evidence="3" id="KW-1185">Reference proteome</keyword>
<protein>
    <submittedName>
        <fullName evidence="2">Uncharacterized protein</fullName>
    </submittedName>
</protein>
<feature type="transmembrane region" description="Helical" evidence="1">
    <location>
        <begin position="121"/>
        <end position="143"/>
    </location>
</feature>
<evidence type="ECO:0000313" key="3">
    <source>
        <dbReference type="Proteomes" id="UP000597444"/>
    </source>
</evidence>
<feature type="transmembrane region" description="Helical" evidence="1">
    <location>
        <begin position="34"/>
        <end position="50"/>
    </location>
</feature>
<dbReference type="Proteomes" id="UP000597444">
    <property type="component" value="Unassembled WGS sequence"/>
</dbReference>
<organism evidence="2 3">
    <name type="scientific">Reticulibacter mediterranei</name>
    <dbReference type="NCBI Taxonomy" id="2778369"/>
    <lineage>
        <taxon>Bacteria</taxon>
        <taxon>Bacillati</taxon>
        <taxon>Chloroflexota</taxon>
        <taxon>Ktedonobacteria</taxon>
        <taxon>Ktedonobacterales</taxon>
        <taxon>Reticulibacteraceae</taxon>
        <taxon>Reticulibacter</taxon>
    </lineage>
</organism>
<comment type="caution">
    <text evidence="2">The sequence shown here is derived from an EMBL/GenBank/DDBJ whole genome shotgun (WGS) entry which is preliminary data.</text>
</comment>
<reference evidence="2" key="1">
    <citation type="submission" date="2020-10" db="EMBL/GenBank/DDBJ databases">
        <title>Taxonomic study of unclassified bacteria belonging to the class Ktedonobacteria.</title>
        <authorList>
            <person name="Yabe S."/>
            <person name="Wang C.M."/>
            <person name="Zheng Y."/>
            <person name="Sakai Y."/>
            <person name="Cavaletti L."/>
            <person name="Monciardini P."/>
            <person name="Donadio S."/>
        </authorList>
    </citation>
    <scope>NUCLEOTIDE SEQUENCE</scope>
    <source>
        <strain evidence="2">ID150040</strain>
    </source>
</reference>
<keyword evidence="1" id="KW-1133">Transmembrane helix</keyword>
<sequence length="149" mass="16399">MPGVLQIITGLYLLTGLTWFNIFAKPGSTSTSPLYMAALAFTAYGIHWLAMAERRFVGASALPDAWMAISFFFLSLLGVVIFFAAADVPVAIVFIGLSLIYLTEAPTRFGLFPVGSRLVALWQLLTGIWLLYMTWAVTLNLSIGTHFWV</sequence>